<protein>
    <recommendedName>
        <fullName evidence="5">NADH-quinone oxidoreductase subunit J</fullName>
    </recommendedName>
</protein>
<feature type="signal peptide" evidence="2">
    <location>
        <begin position="1"/>
        <end position="24"/>
    </location>
</feature>
<dbReference type="AlphaFoldDB" id="A0A919APQ6"/>
<keyword evidence="2" id="KW-0732">Signal</keyword>
<organism evidence="3 4">
    <name type="scientific">Kordiimonas sediminis</name>
    <dbReference type="NCBI Taxonomy" id="1735581"/>
    <lineage>
        <taxon>Bacteria</taxon>
        <taxon>Pseudomonadati</taxon>
        <taxon>Pseudomonadota</taxon>
        <taxon>Alphaproteobacteria</taxon>
        <taxon>Kordiimonadales</taxon>
        <taxon>Kordiimonadaceae</taxon>
        <taxon>Kordiimonas</taxon>
    </lineage>
</organism>
<evidence type="ECO:0000256" key="2">
    <source>
        <dbReference type="SAM" id="SignalP"/>
    </source>
</evidence>
<reference evidence="3" key="1">
    <citation type="journal article" date="2014" name="Int. J. Syst. Evol. Microbiol.">
        <title>Complete genome sequence of Corynebacterium casei LMG S-19264T (=DSM 44701T), isolated from a smear-ripened cheese.</title>
        <authorList>
            <consortium name="US DOE Joint Genome Institute (JGI-PGF)"/>
            <person name="Walter F."/>
            <person name="Albersmeier A."/>
            <person name="Kalinowski J."/>
            <person name="Ruckert C."/>
        </authorList>
    </citation>
    <scope>NUCLEOTIDE SEQUENCE</scope>
    <source>
        <strain evidence="3">KCTC 42590</strain>
    </source>
</reference>
<dbReference type="RefSeq" id="WP_191250633.1">
    <property type="nucleotide sequence ID" value="NZ_BNCI01000001.1"/>
</dbReference>
<accession>A0A919APQ6</accession>
<evidence type="ECO:0000313" key="3">
    <source>
        <dbReference type="EMBL" id="GHF18305.1"/>
    </source>
</evidence>
<sequence>MAYLIKLWSATIALTAVYSSAVLAAVAEDTASASAASETSIGTASQGWFNNFVGFETGLLLIGGIALIFLIQRKLPTEEDMYS</sequence>
<keyword evidence="4" id="KW-1185">Reference proteome</keyword>
<keyword evidence="1" id="KW-0812">Transmembrane</keyword>
<evidence type="ECO:0000313" key="4">
    <source>
        <dbReference type="Proteomes" id="UP000630923"/>
    </source>
</evidence>
<evidence type="ECO:0008006" key="5">
    <source>
        <dbReference type="Google" id="ProtNLM"/>
    </source>
</evidence>
<dbReference type="EMBL" id="BNCI01000001">
    <property type="protein sequence ID" value="GHF18305.1"/>
    <property type="molecule type" value="Genomic_DNA"/>
</dbReference>
<name>A0A919APQ6_9PROT</name>
<feature type="chain" id="PRO_5037586456" description="NADH-quinone oxidoreductase subunit J" evidence="2">
    <location>
        <begin position="25"/>
        <end position="83"/>
    </location>
</feature>
<gene>
    <name evidence="3" type="ORF">GCM10017044_11030</name>
</gene>
<keyword evidence="1" id="KW-0472">Membrane</keyword>
<keyword evidence="1" id="KW-1133">Transmembrane helix</keyword>
<evidence type="ECO:0000256" key="1">
    <source>
        <dbReference type="SAM" id="Phobius"/>
    </source>
</evidence>
<comment type="caution">
    <text evidence="3">The sequence shown here is derived from an EMBL/GenBank/DDBJ whole genome shotgun (WGS) entry which is preliminary data.</text>
</comment>
<proteinExistence type="predicted"/>
<dbReference type="Proteomes" id="UP000630923">
    <property type="component" value="Unassembled WGS sequence"/>
</dbReference>
<feature type="transmembrane region" description="Helical" evidence="1">
    <location>
        <begin position="48"/>
        <end position="71"/>
    </location>
</feature>
<reference evidence="3" key="2">
    <citation type="submission" date="2020-09" db="EMBL/GenBank/DDBJ databases">
        <authorList>
            <person name="Sun Q."/>
            <person name="Kim S."/>
        </authorList>
    </citation>
    <scope>NUCLEOTIDE SEQUENCE</scope>
    <source>
        <strain evidence="3">KCTC 42590</strain>
    </source>
</reference>